<feature type="region of interest" description="Disordered" evidence="4">
    <location>
        <begin position="61"/>
        <end position="137"/>
    </location>
</feature>
<dbReference type="RefSeq" id="XP_003062261.1">
    <property type="nucleotide sequence ID" value="XM_003062215.1"/>
</dbReference>
<organism evidence="6">
    <name type="scientific">Micromonas pusilla (strain CCMP1545)</name>
    <name type="common">Picoplanktonic green alga</name>
    <dbReference type="NCBI Taxonomy" id="564608"/>
    <lineage>
        <taxon>Eukaryota</taxon>
        <taxon>Viridiplantae</taxon>
        <taxon>Chlorophyta</taxon>
        <taxon>Mamiellophyceae</taxon>
        <taxon>Mamiellales</taxon>
        <taxon>Mamiellaceae</taxon>
        <taxon>Micromonas</taxon>
    </lineage>
</organism>
<keyword evidence="6" id="KW-1185">Reference proteome</keyword>
<keyword evidence="3" id="KW-0687">Ribonucleoprotein</keyword>
<evidence type="ECO:0000256" key="2">
    <source>
        <dbReference type="ARBA" id="ARBA00022980"/>
    </source>
</evidence>
<dbReference type="GO" id="GO:0003735">
    <property type="term" value="F:structural constituent of ribosome"/>
    <property type="evidence" value="ECO:0007669"/>
    <property type="project" value="InterPro"/>
</dbReference>
<accession>C1N2B0</accession>
<dbReference type="SUPFAM" id="SSF50249">
    <property type="entry name" value="Nucleic acid-binding proteins"/>
    <property type="match status" value="1"/>
</dbReference>
<dbReference type="GO" id="GO:0005840">
    <property type="term" value="C:ribosome"/>
    <property type="evidence" value="ECO:0007669"/>
    <property type="project" value="UniProtKB-KW"/>
</dbReference>
<sequence>MNQCREGDIVKLTHSRPLSKMKKWVVAEILKPERDYAHDNTGKTRRMIIDRDEARRLRAGVEGSALAREHARMQALEEEKKREEEEATGFDVDAAARARWERLNREGGAGEGEDDDDDDDDGPGLGDGPQVIGVPSRPSYAAFRGFAAGAAGWH</sequence>
<dbReference type="Gene3D" id="2.40.50.140">
    <property type="entry name" value="Nucleic acid-binding proteins"/>
    <property type="match status" value="1"/>
</dbReference>
<dbReference type="GO" id="GO:0006412">
    <property type="term" value="P:translation"/>
    <property type="evidence" value="ECO:0007669"/>
    <property type="project" value="InterPro"/>
</dbReference>
<protein>
    <submittedName>
        <fullName evidence="5">Predicted protein</fullName>
    </submittedName>
</protein>
<feature type="compositionally biased region" description="Acidic residues" evidence="4">
    <location>
        <begin position="111"/>
        <end position="122"/>
    </location>
</feature>
<dbReference type="OrthoDB" id="274752at2759"/>
<gene>
    <name evidence="5" type="ORF">MICPUCDRAFT_51915</name>
</gene>
<keyword evidence="2" id="KW-0689">Ribosomal protein</keyword>
<feature type="compositionally biased region" description="Basic and acidic residues" evidence="4">
    <location>
        <begin position="67"/>
        <end position="84"/>
    </location>
</feature>
<dbReference type="GeneID" id="9687498"/>
<evidence type="ECO:0000256" key="4">
    <source>
        <dbReference type="SAM" id="MobiDB-lite"/>
    </source>
</evidence>
<evidence type="ECO:0000313" key="6">
    <source>
        <dbReference type="Proteomes" id="UP000001876"/>
    </source>
</evidence>
<dbReference type="InterPro" id="IPR012340">
    <property type="entry name" value="NA-bd_OB-fold"/>
</dbReference>
<dbReference type="AlphaFoldDB" id="C1N2B0"/>
<reference evidence="5 6" key="1">
    <citation type="journal article" date="2009" name="Science">
        <title>Green evolution and dynamic adaptations revealed by genomes of the marine picoeukaryotes Micromonas.</title>
        <authorList>
            <person name="Worden A.Z."/>
            <person name="Lee J.H."/>
            <person name="Mock T."/>
            <person name="Rouze P."/>
            <person name="Simmons M.P."/>
            <person name="Aerts A.L."/>
            <person name="Allen A.E."/>
            <person name="Cuvelier M.L."/>
            <person name="Derelle E."/>
            <person name="Everett M.V."/>
            <person name="Foulon E."/>
            <person name="Grimwood J."/>
            <person name="Gundlach H."/>
            <person name="Henrissat B."/>
            <person name="Napoli C."/>
            <person name="McDonald S.M."/>
            <person name="Parker M.S."/>
            <person name="Rombauts S."/>
            <person name="Salamov A."/>
            <person name="Von Dassow P."/>
            <person name="Badger J.H."/>
            <person name="Coutinho P.M."/>
            <person name="Demir E."/>
            <person name="Dubchak I."/>
            <person name="Gentemann C."/>
            <person name="Eikrem W."/>
            <person name="Gready J.E."/>
            <person name="John U."/>
            <person name="Lanier W."/>
            <person name="Lindquist E.A."/>
            <person name="Lucas S."/>
            <person name="Mayer K.F."/>
            <person name="Moreau H."/>
            <person name="Not F."/>
            <person name="Otillar R."/>
            <person name="Panaud O."/>
            <person name="Pangilinan J."/>
            <person name="Paulsen I."/>
            <person name="Piegu B."/>
            <person name="Poliakov A."/>
            <person name="Robbens S."/>
            <person name="Schmutz J."/>
            <person name="Toulza E."/>
            <person name="Wyss T."/>
            <person name="Zelensky A."/>
            <person name="Zhou K."/>
            <person name="Armbrust E.V."/>
            <person name="Bhattacharya D."/>
            <person name="Goodenough U.W."/>
            <person name="Van de Peer Y."/>
            <person name="Grigoriev I.V."/>
        </authorList>
    </citation>
    <scope>NUCLEOTIDE SEQUENCE [LARGE SCALE GENOMIC DNA]</scope>
    <source>
        <strain evidence="5 6">CCMP1545</strain>
    </source>
</reference>
<dbReference type="KEGG" id="mpp:MICPUCDRAFT_51915"/>
<dbReference type="Pfam" id="PF00366">
    <property type="entry name" value="Ribosomal_S17"/>
    <property type="match status" value="1"/>
</dbReference>
<evidence type="ECO:0000256" key="1">
    <source>
        <dbReference type="ARBA" id="ARBA00010254"/>
    </source>
</evidence>
<proteinExistence type="inferred from homology"/>
<name>C1N2B0_MICPC</name>
<dbReference type="Proteomes" id="UP000001876">
    <property type="component" value="Unassembled WGS sequence"/>
</dbReference>
<evidence type="ECO:0000256" key="3">
    <source>
        <dbReference type="ARBA" id="ARBA00023274"/>
    </source>
</evidence>
<comment type="similarity">
    <text evidence="1">Belongs to the universal ribosomal protein uS17 family.</text>
</comment>
<dbReference type="InterPro" id="IPR000266">
    <property type="entry name" value="Ribosomal_uS17"/>
</dbReference>
<evidence type="ECO:0000313" key="5">
    <source>
        <dbReference type="EMBL" id="EEH53973.1"/>
    </source>
</evidence>
<feature type="compositionally biased region" description="Basic and acidic residues" evidence="4">
    <location>
        <begin position="94"/>
        <end position="105"/>
    </location>
</feature>
<dbReference type="EMBL" id="GG663745">
    <property type="protein sequence ID" value="EEH53973.1"/>
    <property type="molecule type" value="Genomic_DNA"/>
</dbReference>
<dbReference type="GO" id="GO:1990904">
    <property type="term" value="C:ribonucleoprotein complex"/>
    <property type="evidence" value="ECO:0007669"/>
    <property type="project" value="UniProtKB-KW"/>
</dbReference>